<dbReference type="OrthoDB" id="9813719at2"/>
<dbReference type="AlphaFoldDB" id="A0A4S2HG35"/>
<dbReference type="InterPro" id="IPR013436">
    <property type="entry name" value="Mobile_mystery_prot_B"/>
</dbReference>
<accession>A0A4S2HG35</accession>
<dbReference type="RefSeq" id="WP_135943974.1">
    <property type="nucleotide sequence ID" value="NZ_BMEI01000001.1"/>
</dbReference>
<dbReference type="Proteomes" id="UP000305451">
    <property type="component" value="Unassembled WGS sequence"/>
</dbReference>
<evidence type="ECO:0000259" key="2">
    <source>
        <dbReference type="PROSITE" id="PS51459"/>
    </source>
</evidence>
<evidence type="ECO:0000313" key="4">
    <source>
        <dbReference type="Proteomes" id="UP000305451"/>
    </source>
</evidence>
<dbReference type="NCBIfam" id="TIGR02613">
    <property type="entry name" value="mob_myst_B"/>
    <property type="match status" value="1"/>
</dbReference>
<dbReference type="InterPro" id="IPR040198">
    <property type="entry name" value="Fido_containing"/>
</dbReference>
<name>A0A4S2HG35_9PROT</name>
<dbReference type="PROSITE" id="PS51459">
    <property type="entry name" value="FIDO"/>
    <property type="match status" value="1"/>
</dbReference>
<comment type="caution">
    <text evidence="3">The sequence shown here is derived from an EMBL/GenBank/DDBJ whole genome shotgun (WGS) entry which is preliminary data.</text>
</comment>
<sequence>MTSDEPDGATPLDPDEMRGLKFRHVTTRAQLDELEQANIEQGLAWISRRRQGSIFDPIFIRTLHRRLFGDVWDWAGEYRRTEKNIGIDPVEISVQLSQLLDDAQYWAGNSVLPPLEAAARFHHRMVQIHPFANGNGRHARIAADILLREVYHHVPIVWASGLDLLADTERRSAYIGALRAADRGEIGPLLGFVGAAPHPSL</sequence>
<organism evidence="3 4">
    <name type="scientific">Marinicauda pacifica</name>
    <dbReference type="NCBI Taxonomy" id="1133559"/>
    <lineage>
        <taxon>Bacteria</taxon>
        <taxon>Pseudomonadati</taxon>
        <taxon>Pseudomonadota</taxon>
        <taxon>Alphaproteobacteria</taxon>
        <taxon>Maricaulales</taxon>
        <taxon>Maricaulaceae</taxon>
        <taxon>Marinicauda</taxon>
    </lineage>
</organism>
<protein>
    <submittedName>
        <fullName evidence="3">Mobile mystery protein B</fullName>
    </submittedName>
</protein>
<dbReference type="InterPro" id="IPR036597">
    <property type="entry name" value="Fido-like_dom_sf"/>
</dbReference>
<keyword evidence="4" id="KW-1185">Reference proteome</keyword>
<reference evidence="3 4" key="1">
    <citation type="journal article" date="2013" name="Int. J. Syst. Evol. Microbiol.">
        <title>Marinicauda pacifica gen. nov., sp. nov., a prosthecate alphaproteobacterium of the family Hyphomonadaceae isolated from deep seawater.</title>
        <authorList>
            <person name="Zhang X.Y."/>
            <person name="Li G.W."/>
            <person name="Wang C.S."/>
            <person name="Zhang Y.J."/>
            <person name="Xu X.W."/>
            <person name="Li H."/>
            <person name="Liu A."/>
            <person name="Liu C."/>
            <person name="Xie B.B."/>
            <person name="Qin Q.L."/>
            <person name="Xu Z."/>
            <person name="Chen X.L."/>
            <person name="Zhou B.C."/>
            <person name="Zhang Y.Z."/>
        </authorList>
    </citation>
    <scope>NUCLEOTIDE SEQUENCE [LARGE SCALE GENOMIC DNA]</scope>
    <source>
        <strain evidence="3 4">P-1 km-3</strain>
    </source>
</reference>
<evidence type="ECO:0000256" key="1">
    <source>
        <dbReference type="PIRSR" id="PIRSR640198-1"/>
    </source>
</evidence>
<gene>
    <name evidence="3" type="ORF">E5162_05810</name>
</gene>
<dbReference type="EMBL" id="SRXV01000001">
    <property type="protein sequence ID" value="TGY94778.1"/>
    <property type="molecule type" value="Genomic_DNA"/>
</dbReference>
<dbReference type="PANTHER" id="PTHR13504:SF39">
    <property type="entry name" value="CELL FILAMENTATION PROTEIN"/>
    <property type="match status" value="1"/>
</dbReference>
<feature type="domain" description="Fido" evidence="2">
    <location>
        <begin position="55"/>
        <end position="195"/>
    </location>
</feature>
<proteinExistence type="predicted"/>
<feature type="active site" evidence="1">
    <location>
        <position position="129"/>
    </location>
</feature>
<dbReference type="PANTHER" id="PTHR13504">
    <property type="entry name" value="FIDO DOMAIN-CONTAINING PROTEIN DDB_G0283145"/>
    <property type="match status" value="1"/>
</dbReference>
<dbReference type="Pfam" id="PF02661">
    <property type="entry name" value="Fic"/>
    <property type="match status" value="1"/>
</dbReference>
<dbReference type="SUPFAM" id="SSF140931">
    <property type="entry name" value="Fic-like"/>
    <property type="match status" value="1"/>
</dbReference>
<evidence type="ECO:0000313" key="3">
    <source>
        <dbReference type="EMBL" id="TGY94778.1"/>
    </source>
</evidence>
<dbReference type="Gene3D" id="1.10.3290.10">
    <property type="entry name" value="Fido-like domain"/>
    <property type="match status" value="1"/>
</dbReference>
<dbReference type="InterPro" id="IPR003812">
    <property type="entry name" value="Fido"/>
</dbReference>